<evidence type="ECO:0000313" key="3">
    <source>
        <dbReference type="Proteomes" id="UP000030816"/>
    </source>
</evidence>
<name>A0A0B2WX60_METAS</name>
<dbReference type="Proteomes" id="UP000030816">
    <property type="component" value="Unassembled WGS sequence"/>
</dbReference>
<keyword evidence="3" id="KW-1185">Reference proteome</keyword>
<dbReference type="InterPro" id="IPR016024">
    <property type="entry name" value="ARM-type_fold"/>
</dbReference>
<dbReference type="PANTHER" id="PTHR13109:SF7">
    <property type="entry name" value="NEUROCHONDRIN"/>
    <property type="match status" value="1"/>
</dbReference>
<accession>A0A0B2WX60</accession>
<dbReference type="AlphaFoldDB" id="A0A0B2WX60"/>
<dbReference type="Pfam" id="PF05536">
    <property type="entry name" value="Neurochondrin"/>
    <property type="match status" value="1"/>
</dbReference>
<dbReference type="GeneID" id="63736040"/>
<evidence type="ECO:0000313" key="2">
    <source>
        <dbReference type="EMBL" id="KHO00807.1"/>
    </source>
</evidence>
<dbReference type="PANTHER" id="PTHR13109">
    <property type="entry name" value="NEUROCHONDRIN"/>
    <property type="match status" value="1"/>
</dbReference>
<dbReference type="OrthoDB" id="8962942at2759"/>
<reference evidence="2 3" key="1">
    <citation type="journal article" date="2014" name="Proc. Natl. Acad. Sci. U.S.A.">
        <title>Trajectory and genomic determinants of fungal-pathogen speciation and host adaptation.</title>
        <authorList>
            <person name="Hu X."/>
            <person name="Xiao G."/>
            <person name="Zheng P."/>
            <person name="Shang Y."/>
            <person name="Su Y."/>
            <person name="Zhang X."/>
            <person name="Liu X."/>
            <person name="Zhan S."/>
            <person name="St Leger R.J."/>
            <person name="Wang C."/>
        </authorList>
    </citation>
    <scope>NUCLEOTIDE SEQUENCE [LARGE SCALE GENOMIC DNA]</scope>
    <source>
        <strain evidence="2 3">ARSEF 1941</strain>
    </source>
</reference>
<gene>
    <name evidence="2" type="ORF">MAM_01585</name>
</gene>
<dbReference type="SUPFAM" id="SSF48371">
    <property type="entry name" value="ARM repeat"/>
    <property type="match status" value="1"/>
</dbReference>
<dbReference type="STRING" id="1081103.A0A0B2WX60"/>
<feature type="region of interest" description="Disordered" evidence="1">
    <location>
        <begin position="1"/>
        <end position="24"/>
    </location>
</feature>
<comment type="caution">
    <text evidence="2">The sequence shown here is derived from an EMBL/GenBank/DDBJ whole genome shotgun (WGS) entry which is preliminary data.</text>
</comment>
<dbReference type="HOGENOM" id="CLU_028752_0_0_1"/>
<dbReference type="RefSeq" id="XP_040681872.1">
    <property type="nucleotide sequence ID" value="XM_040820384.1"/>
</dbReference>
<evidence type="ECO:0000256" key="1">
    <source>
        <dbReference type="SAM" id="MobiDB-lite"/>
    </source>
</evidence>
<protein>
    <submittedName>
        <fullName evidence="2">DUF1941 family protein</fullName>
    </submittedName>
</protein>
<organism evidence="2 3">
    <name type="scientific">Metarhizium album (strain ARSEF 1941)</name>
    <dbReference type="NCBI Taxonomy" id="1081103"/>
    <lineage>
        <taxon>Eukaryota</taxon>
        <taxon>Fungi</taxon>
        <taxon>Dikarya</taxon>
        <taxon>Ascomycota</taxon>
        <taxon>Pezizomycotina</taxon>
        <taxon>Sordariomycetes</taxon>
        <taxon>Hypocreomycetidae</taxon>
        <taxon>Hypocreales</taxon>
        <taxon>Clavicipitaceae</taxon>
        <taxon>Metarhizium</taxon>
    </lineage>
</organism>
<sequence length="625" mass="67872">MDQPAAQPSQSSQDVSPDSPNATVSQIQTFLKSKDDTQRFVGLALLKSVLDNTPDLRQDEQVVETLWDSISPRFLGRLIKTGSKVSGENTKEMLDLAVSVMHTFAALLPASARGDDKFTQRVPGLVGAVLYSSAETTAMLLQLLHTLVSTPEGAKAFIQVGDVSALSEIAPTHAIVMDIFCFAWLNGMAGVVEKHVLISQVVDTVQSLVSSFSGTDAVLPVEPAWLKTVVGFIQTLVTSRPNAAARSAYTNAAASLLQAYPQSAPQLLFTEDPTGDKPFGYLLVNLMLIDIRSCAPTLLGQLNSPEYARLSRRLASAFDVISIFIGHLVRCLQDESLDTLIMSPDNLLRLRKGISETMSLAMEYLRDRWDATFAGAMGLHPDARASTAETVSGSHRTLAWDSMVNTADEDPLILSAVRALALWLREDENEMLRKEATGLIDMLMELYQSSSSEKLDFREAILVGMEALVTLPQGRQVFLHNDGWKILSKDLASLIHGSDGVVNVNASRGVEIVRVLLSVAEDESSGTSEEWMDLVTVAAAWDVPWQDIPPQARELQVAVLQLCCTLLVGAGDGMRNRYKQSIAAIQNMAAQLKREASKDGGLAEAMEDVVDTLNGVTVALPLRTY</sequence>
<feature type="compositionally biased region" description="Low complexity" evidence="1">
    <location>
        <begin position="1"/>
        <end position="20"/>
    </location>
</feature>
<dbReference type="EMBL" id="AZHE01000002">
    <property type="protein sequence ID" value="KHO00807.1"/>
    <property type="molecule type" value="Genomic_DNA"/>
</dbReference>
<dbReference type="InterPro" id="IPR008709">
    <property type="entry name" value="Neurochondrin"/>
</dbReference>
<proteinExistence type="predicted"/>